<dbReference type="EMBL" id="JAHBMH010000073">
    <property type="protein sequence ID" value="KAK1933454.1"/>
    <property type="molecule type" value="Genomic_DNA"/>
</dbReference>
<keyword evidence="2" id="KW-1185">Reference proteome</keyword>
<comment type="caution">
    <text evidence="1">The sequence shown here is derived from an EMBL/GenBank/DDBJ whole genome shotgun (WGS) entry which is preliminary data.</text>
</comment>
<accession>A0AAD9G7S6</accession>
<dbReference type="AlphaFoldDB" id="A0AAD9G7S6"/>
<name>A0AAD9G7S6_BABDI</name>
<reference evidence="1" key="2">
    <citation type="submission" date="2021-05" db="EMBL/GenBank/DDBJ databases">
        <authorList>
            <person name="Pain A."/>
        </authorList>
    </citation>
    <scope>NUCLEOTIDE SEQUENCE</scope>
    <source>
        <strain evidence="1">1802A</strain>
    </source>
</reference>
<evidence type="ECO:0000313" key="2">
    <source>
        <dbReference type="Proteomes" id="UP001195914"/>
    </source>
</evidence>
<dbReference type="Proteomes" id="UP001195914">
    <property type="component" value="Unassembled WGS sequence"/>
</dbReference>
<gene>
    <name evidence="1" type="ORF">X943_003733</name>
</gene>
<sequence>MEEGAVDSLLECAARDIDLLEESLCDLVVAFGGTAQVSHDFFVRHLSWASEQDHFAAKINTSLLRRFRKKFSKLDIPAPALIRLLHLHIKRGAALLNNCPQCLKSDPFTPSIAQKDSDDAECDAEIPVLKPLIDLTDLKWQPPVDVVWGHVAPKRAAAMQMTSTSNQPDYKYTKIFCGWYVDAVLGLYDEVLKRVCSLDVFDCIRLRCFFVNLDNILTNNGIQHMGVRNQIYDVMLKLLRFALKDAWWIYTDRDWITSRLPFLSDMARGFNSEKMNISELKAALTKVGTVSGQHGELGLDLFRDIDRVFDLKHAEYDMWQQLEGDVDGGLEQNGEFLVFERVINDRQHSWVDVLMVALVNIAYSLLFETFVRQLDMVNTKSSIQAVLLRLETLSNLVELLHETDVGYTAWAVDLLGPRADSKLLQAFRLHGDILIKGDHSSQALPLKRLRWGDGILVYTDTLQKITCMFHRLTCNLVDCISKPAINELEKTWGSKLWWELLHSKDKLLIGPKGAVHEMVRYCSKSVRDAICADLFARIIECFARKVGDGYLDTEEIIFNALAIWDSFCGMNFPSSNGQNDNYHINKLFEMVEKIKMGMHVDPLEPLQCLRDFWSPFIASHPELDGNAKYPPLDLSYYILQDISGTVSPNNIVWIDGVMRRRLALFGNVMLIFSDDSSLQPVGMVDLEHVTAIYTKSGTSQQTVRLDASESDMDLYSCGTTDTEVQPDEFMRGALYLPEDTMDRSTLYWGWRMRLEIANIHTRGQYSTLLGLDSRFDVIDLEFLGPEHRERWSRSLKAIIIPSLDMPKLLWWPKYSAQFSEKLLSSVTM</sequence>
<evidence type="ECO:0000313" key="1">
    <source>
        <dbReference type="EMBL" id="KAK1933454.1"/>
    </source>
</evidence>
<reference evidence="1" key="1">
    <citation type="journal article" date="2014" name="Nucleic Acids Res.">
        <title>The evolutionary dynamics of variant antigen genes in Babesia reveal a history of genomic innovation underlying host-parasite interaction.</title>
        <authorList>
            <person name="Jackson A.P."/>
            <person name="Otto T.D."/>
            <person name="Darby A."/>
            <person name="Ramaprasad A."/>
            <person name="Xia D."/>
            <person name="Echaide I.E."/>
            <person name="Farber M."/>
            <person name="Gahlot S."/>
            <person name="Gamble J."/>
            <person name="Gupta D."/>
            <person name="Gupta Y."/>
            <person name="Jackson L."/>
            <person name="Malandrin L."/>
            <person name="Malas T.B."/>
            <person name="Moussa E."/>
            <person name="Nair M."/>
            <person name="Reid A.J."/>
            <person name="Sanders M."/>
            <person name="Sharma J."/>
            <person name="Tracey A."/>
            <person name="Quail M.A."/>
            <person name="Weir W."/>
            <person name="Wastling J.M."/>
            <person name="Hall N."/>
            <person name="Willadsen P."/>
            <person name="Lingelbach K."/>
            <person name="Shiels B."/>
            <person name="Tait A."/>
            <person name="Berriman M."/>
            <person name="Allred D.R."/>
            <person name="Pain A."/>
        </authorList>
    </citation>
    <scope>NUCLEOTIDE SEQUENCE</scope>
    <source>
        <strain evidence="1">1802A</strain>
    </source>
</reference>
<organism evidence="1 2">
    <name type="scientific">Babesia divergens</name>
    <dbReference type="NCBI Taxonomy" id="32595"/>
    <lineage>
        <taxon>Eukaryota</taxon>
        <taxon>Sar</taxon>
        <taxon>Alveolata</taxon>
        <taxon>Apicomplexa</taxon>
        <taxon>Aconoidasida</taxon>
        <taxon>Piroplasmida</taxon>
        <taxon>Babesiidae</taxon>
        <taxon>Babesia</taxon>
    </lineage>
</organism>
<protein>
    <submittedName>
        <fullName evidence="1">Uncharacterized protein</fullName>
    </submittedName>
</protein>
<proteinExistence type="predicted"/>